<dbReference type="RefSeq" id="WP_235356685.1">
    <property type="nucleotide sequence ID" value="NZ_CCMI01000132.1"/>
</dbReference>
<organism evidence="1 2">
    <name type="scientific">Aneurinibacillus migulanus</name>
    <name type="common">Bacillus migulanus</name>
    <dbReference type="NCBI Taxonomy" id="47500"/>
    <lineage>
        <taxon>Bacteria</taxon>
        <taxon>Bacillati</taxon>
        <taxon>Bacillota</taxon>
        <taxon>Bacilli</taxon>
        <taxon>Bacillales</taxon>
        <taxon>Paenibacillaceae</taxon>
        <taxon>Aneurinibacillus group</taxon>
        <taxon>Aneurinibacillus</taxon>
    </lineage>
</organism>
<dbReference type="EMBL" id="FNED01000055">
    <property type="protein sequence ID" value="SDK43732.1"/>
    <property type="molecule type" value="Genomic_DNA"/>
</dbReference>
<dbReference type="Proteomes" id="UP000182836">
    <property type="component" value="Unassembled WGS sequence"/>
</dbReference>
<sequence>MRDILNELAFNGRNTIIPDLCLVMHDDIVEPYINDDIIETIFYIAERNGLEDGLYELVRGIPKMLPDAEFCAKRIHKTLMNSEGLIIPYIHALNKTDESIKQLIIDILHEIKEEQPDRFSEKVKMIVEQLEPIK</sequence>
<gene>
    <name evidence="1" type="ORF">SAMN04487909_15528</name>
</gene>
<reference evidence="1 2" key="1">
    <citation type="submission" date="2016-10" db="EMBL/GenBank/DDBJ databases">
        <authorList>
            <person name="de Groot N.N."/>
        </authorList>
    </citation>
    <scope>NUCLEOTIDE SEQUENCE [LARGE SCALE GENOMIC DNA]</scope>
    <source>
        <strain evidence="1 2">DSM 2895</strain>
    </source>
</reference>
<protein>
    <recommendedName>
        <fullName evidence="3">Immunity protein 30 domain-containing protein</fullName>
    </recommendedName>
</protein>
<name>A0A1G9BWC1_ANEMI</name>
<evidence type="ECO:0000313" key="1">
    <source>
        <dbReference type="EMBL" id="SDK43732.1"/>
    </source>
</evidence>
<dbReference type="AlphaFoldDB" id="A0A1G9BWC1"/>
<evidence type="ECO:0000313" key="2">
    <source>
        <dbReference type="Proteomes" id="UP000182836"/>
    </source>
</evidence>
<proteinExistence type="predicted"/>
<evidence type="ECO:0008006" key="3">
    <source>
        <dbReference type="Google" id="ProtNLM"/>
    </source>
</evidence>
<accession>A0A1G9BWC1</accession>